<dbReference type="InterPro" id="IPR016181">
    <property type="entry name" value="Acyl_CoA_acyltransferase"/>
</dbReference>
<organism evidence="3 4">
    <name type="scientific">Haloterrigena gelatinilytica</name>
    <dbReference type="NCBI Taxonomy" id="2741724"/>
    <lineage>
        <taxon>Archaea</taxon>
        <taxon>Methanobacteriati</taxon>
        <taxon>Methanobacteriota</taxon>
        <taxon>Stenosarchaea group</taxon>
        <taxon>Halobacteria</taxon>
        <taxon>Halobacteriales</taxon>
        <taxon>Natrialbaceae</taxon>
        <taxon>Haloterrigena</taxon>
    </lineage>
</organism>
<dbReference type="CDD" id="cd04301">
    <property type="entry name" value="NAT_SF"/>
    <property type="match status" value="1"/>
</dbReference>
<dbReference type="Gene3D" id="3.40.630.30">
    <property type="match status" value="1"/>
</dbReference>
<feature type="compositionally biased region" description="Acidic residues" evidence="1">
    <location>
        <begin position="185"/>
        <end position="195"/>
    </location>
</feature>
<dbReference type="GO" id="GO:0016747">
    <property type="term" value="F:acyltransferase activity, transferring groups other than amino-acyl groups"/>
    <property type="evidence" value="ECO:0007669"/>
    <property type="project" value="InterPro"/>
</dbReference>
<feature type="compositionally biased region" description="Basic and acidic residues" evidence="1">
    <location>
        <begin position="174"/>
        <end position="184"/>
    </location>
</feature>
<dbReference type="SUPFAM" id="SSF55729">
    <property type="entry name" value="Acyl-CoA N-acyltransferases (Nat)"/>
    <property type="match status" value="1"/>
</dbReference>
<reference evidence="3" key="1">
    <citation type="submission" date="2020-06" db="EMBL/GenBank/DDBJ databases">
        <title>Haloterrigena sp. nov., an extremely halophilic archaeon isolated from a saline sediment.</title>
        <authorList>
            <person name="Liu B.-B."/>
        </authorList>
    </citation>
    <scope>NUCLEOTIDE SEQUENCE</scope>
    <source>
        <strain evidence="3">SYSU A121-1</strain>
    </source>
</reference>
<protein>
    <submittedName>
        <fullName evidence="3">GNAT family N-acetyltransferase</fullName>
    </submittedName>
</protein>
<dbReference type="InterPro" id="IPR000182">
    <property type="entry name" value="GNAT_dom"/>
</dbReference>
<proteinExistence type="predicted"/>
<accession>A0A8J8GLN4</accession>
<dbReference type="RefSeq" id="WP_174702427.1">
    <property type="nucleotide sequence ID" value="NZ_JABURA010000001.1"/>
</dbReference>
<dbReference type="EMBL" id="JABURA010000001">
    <property type="protein sequence ID" value="NUB92284.1"/>
    <property type="molecule type" value="Genomic_DNA"/>
</dbReference>
<name>A0A8J8GLN4_9EURY</name>
<evidence type="ECO:0000313" key="3">
    <source>
        <dbReference type="EMBL" id="NUB92284.1"/>
    </source>
</evidence>
<sequence length="208" mass="23131">MYVRDAKNREEVWLLDHIEAMGLDETAFRSRDYVVAVDEASGEKAGFGRIRIHKTDGAASANADSDRAGGRADDVCELTSIGVLEGWREQGVGAHVVERLVEYAGDEGFDTVYALTGEGAYLAQFGFERVEESELPAVLRDRLEDKRDGVDPDAVPLTIDVDRFRMPDRLREAFKRAPEGREDVSNDESAEDFGIDTESATYKYDTGR</sequence>
<evidence type="ECO:0000313" key="4">
    <source>
        <dbReference type="Proteomes" id="UP000728647"/>
    </source>
</evidence>
<dbReference type="Pfam" id="PF00583">
    <property type="entry name" value="Acetyltransf_1"/>
    <property type="match status" value="1"/>
</dbReference>
<dbReference type="AlphaFoldDB" id="A0A8J8GLN4"/>
<dbReference type="Proteomes" id="UP000728647">
    <property type="component" value="Unassembled WGS sequence"/>
</dbReference>
<evidence type="ECO:0000259" key="2">
    <source>
        <dbReference type="PROSITE" id="PS51186"/>
    </source>
</evidence>
<evidence type="ECO:0000256" key="1">
    <source>
        <dbReference type="SAM" id="MobiDB-lite"/>
    </source>
</evidence>
<gene>
    <name evidence="3" type="ORF">HT576_14800</name>
</gene>
<comment type="caution">
    <text evidence="3">The sequence shown here is derived from an EMBL/GenBank/DDBJ whole genome shotgun (WGS) entry which is preliminary data.</text>
</comment>
<dbReference type="OrthoDB" id="104811at2157"/>
<feature type="region of interest" description="Disordered" evidence="1">
    <location>
        <begin position="174"/>
        <end position="208"/>
    </location>
</feature>
<dbReference type="PROSITE" id="PS51186">
    <property type="entry name" value="GNAT"/>
    <property type="match status" value="1"/>
</dbReference>
<feature type="domain" description="N-acetyltransferase" evidence="2">
    <location>
        <begin position="1"/>
        <end position="162"/>
    </location>
</feature>